<feature type="region of interest" description="Disordered" evidence="10">
    <location>
        <begin position="77"/>
        <end position="114"/>
    </location>
</feature>
<dbReference type="EMBL" id="JPSL02000040">
    <property type="protein sequence ID" value="KIX84423.1"/>
    <property type="molecule type" value="Genomic_DNA"/>
</dbReference>
<dbReference type="AlphaFoldDB" id="A0A0D6XC12"/>
<dbReference type="Pfam" id="PF00364">
    <property type="entry name" value="Biotin_lipoyl"/>
    <property type="match status" value="1"/>
</dbReference>
<evidence type="ECO:0000313" key="14">
    <source>
        <dbReference type="Proteomes" id="UP000030364"/>
    </source>
</evidence>
<dbReference type="InterPro" id="IPR001078">
    <property type="entry name" value="2-oxoacid_DH_actylTfrase"/>
</dbReference>
<dbReference type="InterPro" id="IPR011053">
    <property type="entry name" value="Single_hybrid_motif"/>
</dbReference>
<dbReference type="SUPFAM" id="SSF51230">
    <property type="entry name" value="Single hybrid motif"/>
    <property type="match status" value="1"/>
</dbReference>
<dbReference type="InterPro" id="IPR004167">
    <property type="entry name" value="PSBD"/>
</dbReference>
<evidence type="ECO:0000259" key="12">
    <source>
        <dbReference type="PROSITE" id="PS51826"/>
    </source>
</evidence>
<feature type="compositionally biased region" description="Low complexity" evidence="10">
    <location>
        <begin position="79"/>
        <end position="90"/>
    </location>
</feature>
<evidence type="ECO:0000256" key="9">
    <source>
        <dbReference type="RuleBase" id="RU003423"/>
    </source>
</evidence>
<evidence type="ECO:0000256" key="7">
    <source>
        <dbReference type="ARBA" id="ARBA00025211"/>
    </source>
</evidence>
<dbReference type="FunFam" id="3.30.559.10:FF:000004">
    <property type="entry name" value="Acetyltransferase component of pyruvate dehydrogenase complex"/>
    <property type="match status" value="1"/>
</dbReference>
<dbReference type="Pfam" id="PF02817">
    <property type="entry name" value="E3_binding"/>
    <property type="match status" value="1"/>
</dbReference>
<keyword evidence="4 9" id="KW-0808">Transferase</keyword>
<dbReference type="Gene3D" id="2.40.50.100">
    <property type="match status" value="1"/>
</dbReference>
<comment type="subunit">
    <text evidence="3">Forms a 24-polypeptide structural core with octahedral symmetry.</text>
</comment>
<dbReference type="Pfam" id="PF00198">
    <property type="entry name" value="2-oxoacid_dh"/>
    <property type="match status" value="1"/>
</dbReference>
<dbReference type="GO" id="GO:0006086">
    <property type="term" value="P:pyruvate decarboxylation to acetyl-CoA"/>
    <property type="evidence" value="ECO:0007669"/>
    <property type="project" value="TreeGrafter"/>
</dbReference>
<evidence type="ECO:0000256" key="4">
    <source>
        <dbReference type="ARBA" id="ARBA00022679"/>
    </source>
</evidence>
<feature type="domain" description="Peripheral subunit-binding (PSBD)" evidence="12">
    <location>
        <begin position="120"/>
        <end position="157"/>
    </location>
</feature>
<evidence type="ECO:0000256" key="1">
    <source>
        <dbReference type="ARBA" id="ARBA00001938"/>
    </source>
</evidence>
<dbReference type="PROSITE" id="PS50968">
    <property type="entry name" value="BIOTINYL_LIPOYL"/>
    <property type="match status" value="1"/>
</dbReference>
<dbReference type="Proteomes" id="UP000030364">
    <property type="component" value="Unassembled WGS sequence"/>
</dbReference>
<gene>
    <name evidence="13" type="ORF">THFILI_11195</name>
</gene>
<dbReference type="Gene3D" id="4.10.320.10">
    <property type="entry name" value="E3-binding domain"/>
    <property type="match status" value="1"/>
</dbReference>
<comment type="catalytic activity">
    <reaction evidence="8">
        <text>N(6)-[(R)-dihydrolipoyl]-L-lysyl-[protein] + acetyl-CoA = N(6)-[(R)-S(8)-acetyldihydrolipoyl]-L-lysyl-[protein] + CoA</text>
        <dbReference type="Rhea" id="RHEA:17017"/>
        <dbReference type="Rhea" id="RHEA-COMP:10475"/>
        <dbReference type="Rhea" id="RHEA-COMP:10478"/>
        <dbReference type="ChEBI" id="CHEBI:57287"/>
        <dbReference type="ChEBI" id="CHEBI:57288"/>
        <dbReference type="ChEBI" id="CHEBI:83100"/>
        <dbReference type="ChEBI" id="CHEBI:83111"/>
        <dbReference type="EC" id="2.3.1.12"/>
    </reaction>
</comment>
<sequence length="416" mass="44607">MEVKLPDLGEGVAAATVVGVLVKEGDRVEPDTPVLELETDKAVMELPAGVAGRVVRVLAKVGEEVRPGQVVLEVEPEAEAVPSAAPSSAEAPRREPPPAPTPPTPPAPLPSGTQEERLIPAAPSVRRLARELGVEISRVVGTGLAGRITEEDVRRAAGLTPPPPSPKEVAEVPRPPLPDFAKWGPVRREAMSSVRKATLRAMAQAWSQVPMVTHFDRADVTGLEEVRKRYAPRAEAQGVRLTLTAFILKAVALTLKAFPKFNASLDPEAGEVIYKDYVHLGVAVDTPHGLLVPVVRDVDRKGVFAIARELGELSAKARERRLALEEMQGASFSVSNLGGIGGTGFTPIVNWPEVAILGVSRSEVQPVWDGEAFQPRLLMPFSLTYDHRLIDGAEAARFCRHLAGLLEDPMLLALEG</sequence>
<evidence type="ECO:0000256" key="3">
    <source>
        <dbReference type="ARBA" id="ARBA00011484"/>
    </source>
</evidence>
<dbReference type="SUPFAM" id="SSF47005">
    <property type="entry name" value="Peripheral subunit-binding domain of 2-oxo acid dehydrogenase complex"/>
    <property type="match status" value="1"/>
</dbReference>
<dbReference type="InterPro" id="IPR003016">
    <property type="entry name" value="2-oxoA_DH_lipoyl-BS"/>
</dbReference>
<dbReference type="CDD" id="cd06849">
    <property type="entry name" value="lipoyl_domain"/>
    <property type="match status" value="1"/>
</dbReference>
<dbReference type="GO" id="GO:0031405">
    <property type="term" value="F:lipoic acid binding"/>
    <property type="evidence" value="ECO:0007669"/>
    <property type="project" value="TreeGrafter"/>
</dbReference>
<accession>A0A0D6XC12</accession>
<evidence type="ECO:0000256" key="2">
    <source>
        <dbReference type="ARBA" id="ARBA00007317"/>
    </source>
</evidence>
<feature type="domain" description="Lipoyl-binding" evidence="11">
    <location>
        <begin position="1"/>
        <end position="75"/>
    </location>
</feature>
<evidence type="ECO:0000256" key="8">
    <source>
        <dbReference type="ARBA" id="ARBA00048370"/>
    </source>
</evidence>
<dbReference type="EC" id="2.3.1.-" evidence="9"/>
<comment type="similarity">
    <text evidence="2 9">Belongs to the 2-oxoacid dehydrogenase family.</text>
</comment>
<reference evidence="13 14" key="1">
    <citation type="journal article" date="2015" name="Genome Announc.">
        <title>Draft Genome Sequence of the Thermophile Thermus filiformis ATCC 43280, Producer of Carotenoid-(Di)glucoside-Branched Fatty Acid (Di)esters and Source of Hyperthermostable Enzymes of Biotechnological Interest.</title>
        <authorList>
            <person name="Mandelli F."/>
            <person name="Oliveira Ramires B."/>
            <person name="Couger M.B."/>
            <person name="Paixao D.A."/>
            <person name="Camilo C.M."/>
            <person name="Polikarpov I."/>
            <person name="Prade R."/>
            <person name="Riano-Pachon D.M."/>
            <person name="Squina F.M."/>
        </authorList>
    </citation>
    <scope>NUCLEOTIDE SEQUENCE [LARGE SCALE GENOMIC DNA]</scope>
    <source>
        <strain evidence="13 14">ATCC 43280</strain>
    </source>
</reference>
<dbReference type="RefSeq" id="WP_045246482.1">
    <property type="nucleotide sequence ID" value="NZ_JPSL02000040.1"/>
</dbReference>
<evidence type="ECO:0000259" key="11">
    <source>
        <dbReference type="PROSITE" id="PS50968"/>
    </source>
</evidence>
<dbReference type="PANTHER" id="PTHR43178">
    <property type="entry name" value="DIHYDROLIPOAMIDE ACETYLTRANSFERASE COMPONENT OF PYRUVATE DEHYDROGENASE COMPLEX"/>
    <property type="match status" value="1"/>
</dbReference>
<keyword evidence="5 9" id="KW-0450">Lipoyl</keyword>
<comment type="caution">
    <text evidence="13">The sequence shown here is derived from an EMBL/GenBank/DDBJ whole genome shotgun (WGS) entry which is preliminary data.</text>
</comment>
<dbReference type="Gene3D" id="3.30.559.10">
    <property type="entry name" value="Chloramphenicol acetyltransferase-like domain"/>
    <property type="match status" value="1"/>
</dbReference>
<dbReference type="GO" id="GO:0005737">
    <property type="term" value="C:cytoplasm"/>
    <property type="evidence" value="ECO:0007669"/>
    <property type="project" value="TreeGrafter"/>
</dbReference>
<dbReference type="GO" id="GO:0004742">
    <property type="term" value="F:dihydrolipoyllysine-residue acetyltransferase activity"/>
    <property type="evidence" value="ECO:0007669"/>
    <property type="project" value="UniProtKB-EC"/>
</dbReference>
<dbReference type="PROSITE" id="PS51826">
    <property type="entry name" value="PSBD"/>
    <property type="match status" value="1"/>
</dbReference>
<proteinExistence type="inferred from homology"/>
<dbReference type="OrthoDB" id="9805770at2"/>
<dbReference type="SUPFAM" id="SSF52777">
    <property type="entry name" value="CoA-dependent acyltransferases"/>
    <property type="match status" value="1"/>
</dbReference>
<dbReference type="InterPro" id="IPR023213">
    <property type="entry name" value="CAT-like_dom_sf"/>
</dbReference>
<comment type="cofactor">
    <cofactor evidence="1 9">
        <name>(R)-lipoate</name>
        <dbReference type="ChEBI" id="CHEBI:83088"/>
    </cofactor>
</comment>
<dbReference type="InterPro" id="IPR036625">
    <property type="entry name" value="E3-bd_dom_sf"/>
</dbReference>
<name>A0A0D6XC12_THEFI</name>
<evidence type="ECO:0000256" key="6">
    <source>
        <dbReference type="ARBA" id="ARBA00023315"/>
    </source>
</evidence>
<evidence type="ECO:0000313" key="13">
    <source>
        <dbReference type="EMBL" id="KIX84423.1"/>
    </source>
</evidence>
<protein>
    <recommendedName>
        <fullName evidence="9">Dihydrolipoamide acetyltransferase component of pyruvate dehydrogenase complex</fullName>
        <ecNumber evidence="9">2.3.1.-</ecNumber>
    </recommendedName>
</protein>
<keyword evidence="6 9" id="KW-0012">Acyltransferase</keyword>
<dbReference type="InterPro" id="IPR050743">
    <property type="entry name" value="2-oxoacid_DH_E2_comp"/>
</dbReference>
<keyword evidence="14" id="KW-1185">Reference proteome</keyword>
<evidence type="ECO:0000256" key="10">
    <source>
        <dbReference type="SAM" id="MobiDB-lite"/>
    </source>
</evidence>
<dbReference type="STRING" id="276.THFILI_11195"/>
<evidence type="ECO:0000256" key="5">
    <source>
        <dbReference type="ARBA" id="ARBA00022823"/>
    </source>
</evidence>
<feature type="compositionally biased region" description="Pro residues" evidence="10">
    <location>
        <begin position="97"/>
        <end position="109"/>
    </location>
</feature>
<dbReference type="PANTHER" id="PTHR43178:SF2">
    <property type="entry name" value="DIHYDROLIPOYLLYSINE-RESIDUE ACETYLTRANSFERASE COMPONENT OF PYRUVATE DEHYDROGENASE COMPLEX"/>
    <property type="match status" value="1"/>
</dbReference>
<comment type="function">
    <text evidence="7">The pyruvate dehydrogenase complex catalyzes the overall conversion of pyruvate to acetyl-CoA and CO(2). It contains multiple copies of three enzymatic components: pyruvate dehydrogenase (E1), dihydrolipoamide acetyltransferase (E2) and lipoamide dehydrogenase (E3).</text>
</comment>
<dbReference type="InterPro" id="IPR000089">
    <property type="entry name" value="Biotin_lipoyl"/>
</dbReference>
<dbReference type="PROSITE" id="PS00189">
    <property type="entry name" value="LIPOYL"/>
    <property type="match status" value="1"/>
</dbReference>
<organism evidence="13 14">
    <name type="scientific">Thermus filiformis</name>
    <dbReference type="NCBI Taxonomy" id="276"/>
    <lineage>
        <taxon>Bacteria</taxon>
        <taxon>Thermotogati</taxon>
        <taxon>Deinococcota</taxon>
        <taxon>Deinococci</taxon>
        <taxon>Thermales</taxon>
        <taxon>Thermaceae</taxon>
        <taxon>Thermus</taxon>
    </lineage>
</organism>
<feature type="region of interest" description="Disordered" evidence="10">
    <location>
        <begin position="156"/>
        <end position="176"/>
    </location>
</feature>